<dbReference type="OMA" id="ANTRMVQ"/>
<dbReference type="InterPro" id="IPR011598">
    <property type="entry name" value="bHLH_dom"/>
</dbReference>
<evidence type="ECO:0000313" key="8">
    <source>
        <dbReference type="Proteomes" id="UP000004994"/>
    </source>
</evidence>
<keyword evidence="8" id="KW-1185">Reference proteome</keyword>
<feature type="domain" description="BHLH" evidence="6">
    <location>
        <begin position="53"/>
        <end position="102"/>
    </location>
</feature>
<dbReference type="InterPro" id="IPR044658">
    <property type="entry name" value="bHLH92/bHLH041-like"/>
</dbReference>
<dbReference type="Proteomes" id="UP000004994">
    <property type="component" value="Chromosome 12"/>
</dbReference>
<dbReference type="GO" id="GO:0000976">
    <property type="term" value="F:transcription cis-regulatory region binding"/>
    <property type="evidence" value="ECO:0000318"/>
    <property type="project" value="GO_Central"/>
</dbReference>
<dbReference type="Pfam" id="PF23132">
    <property type="entry name" value="DUF7049"/>
    <property type="match status" value="1"/>
</dbReference>
<dbReference type="AlphaFoldDB" id="A0A3Q7J397"/>
<evidence type="ECO:0000256" key="4">
    <source>
        <dbReference type="ARBA" id="ARBA00023242"/>
    </source>
</evidence>
<keyword evidence="2" id="KW-0805">Transcription regulation</keyword>
<dbReference type="SUPFAM" id="SSF47459">
    <property type="entry name" value="HLH, helix-loop-helix DNA-binding domain"/>
    <property type="match status" value="1"/>
</dbReference>
<keyword evidence="5" id="KW-0175">Coiled coil</keyword>
<keyword evidence="4" id="KW-0539">Nucleus</keyword>
<dbReference type="PANTHER" id="PTHR46665:SF1">
    <property type="entry name" value="SPERMATOGENESIS- AND OOGENESIS-SPECIFIC BASIC HELIX-LOOP-HELIX-CONTAINING PROTEIN 1"/>
    <property type="match status" value="1"/>
</dbReference>
<dbReference type="Gramene" id="Solyc12g008930.2.1">
    <property type="protein sequence ID" value="Solyc12g008930.2.1"/>
    <property type="gene ID" value="Solyc12g008930.2"/>
</dbReference>
<sequence length="226" mass="26165">MTAFTRFRSPNNYASIGATRSCSQNMLKRSITFFKNLYTINRQEGTQVNRAMSTQVHHMISERRRREKLNENFQHLRSLLPPETKKDKASVLASTTEYLSSLKDQMEKLYKRNEILEAQLLIKKENSQFQQNESGRIDVYITNIEEKIVDLQVIAKGKYNTLDLVICLMEFLKVASYVNLMAIDANTTMVHSCPLTRITLRLRTQGDEWDESTFLEATKKVIGDVT</sequence>
<proteinExistence type="predicted"/>
<protein>
    <recommendedName>
        <fullName evidence="6">BHLH domain-containing protein</fullName>
    </recommendedName>
</protein>
<dbReference type="InterPro" id="IPR045239">
    <property type="entry name" value="bHLH95_bHLH"/>
</dbReference>
<evidence type="ECO:0000256" key="5">
    <source>
        <dbReference type="SAM" id="Coils"/>
    </source>
</evidence>
<dbReference type="InterPro" id="IPR055477">
    <property type="entry name" value="DUF7049"/>
</dbReference>
<evidence type="ECO:0000259" key="6">
    <source>
        <dbReference type="PROSITE" id="PS50888"/>
    </source>
</evidence>
<dbReference type="PaxDb" id="4081-Solyc12g008930.1.1"/>
<accession>A0A3Q7J397</accession>
<evidence type="ECO:0000313" key="7">
    <source>
        <dbReference type="EnsemblPlants" id="Solyc12g008930.2.1"/>
    </source>
</evidence>
<evidence type="ECO:0000256" key="3">
    <source>
        <dbReference type="ARBA" id="ARBA00023163"/>
    </source>
</evidence>
<dbReference type="EnsemblPlants" id="Solyc12g008930.2.1">
    <property type="protein sequence ID" value="Solyc12g008930.2.1"/>
    <property type="gene ID" value="Solyc12g008930.2"/>
</dbReference>
<keyword evidence="3" id="KW-0804">Transcription</keyword>
<comment type="subcellular location">
    <subcellularLocation>
        <location evidence="1">Nucleus</location>
    </subcellularLocation>
</comment>
<dbReference type="GO" id="GO:0046983">
    <property type="term" value="F:protein dimerization activity"/>
    <property type="evidence" value="ECO:0007669"/>
    <property type="project" value="InterPro"/>
</dbReference>
<feature type="coiled-coil region" evidence="5">
    <location>
        <begin position="99"/>
        <end position="126"/>
    </location>
</feature>
<evidence type="ECO:0000256" key="2">
    <source>
        <dbReference type="ARBA" id="ARBA00023015"/>
    </source>
</evidence>
<reference evidence="7" key="2">
    <citation type="submission" date="2019-01" db="UniProtKB">
        <authorList>
            <consortium name="EnsemblPlants"/>
        </authorList>
    </citation>
    <scope>IDENTIFICATION</scope>
    <source>
        <strain evidence="7">cv. Heinz 1706</strain>
    </source>
</reference>
<evidence type="ECO:0000256" key="1">
    <source>
        <dbReference type="ARBA" id="ARBA00004123"/>
    </source>
</evidence>
<dbReference type="PROSITE" id="PS50888">
    <property type="entry name" value="BHLH"/>
    <property type="match status" value="1"/>
</dbReference>
<dbReference type="CDD" id="cd11393">
    <property type="entry name" value="bHLH_AtbHLH_like"/>
    <property type="match status" value="1"/>
</dbReference>
<dbReference type="GO" id="GO:0005634">
    <property type="term" value="C:nucleus"/>
    <property type="evidence" value="ECO:0000318"/>
    <property type="project" value="GO_Central"/>
</dbReference>
<dbReference type="Gene3D" id="4.10.280.10">
    <property type="entry name" value="Helix-loop-helix DNA-binding domain"/>
    <property type="match status" value="1"/>
</dbReference>
<name>A0A3Q7J397_SOLLC</name>
<dbReference type="SMART" id="SM00353">
    <property type="entry name" value="HLH"/>
    <property type="match status" value="1"/>
</dbReference>
<dbReference type="Pfam" id="PF00010">
    <property type="entry name" value="HLH"/>
    <property type="match status" value="1"/>
</dbReference>
<dbReference type="InterPro" id="IPR036638">
    <property type="entry name" value="HLH_DNA-bd_sf"/>
</dbReference>
<reference evidence="7" key="1">
    <citation type="journal article" date="2012" name="Nature">
        <title>The tomato genome sequence provides insights into fleshy fruit evolution.</title>
        <authorList>
            <consortium name="Tomato Genome Consortium"/>
        </authorList>
    </citation>
    <scope>NUCLEOTIDE SEQUENCE [LARGE SCALE GENOMIC DNA]</scope>
    <source>
        <strain evidence="7">cv. Heinz 1706</strain>
    </source>
</reference>
<dbReference type="PANTHER" id="PTHR46665">
    <property type="entry name" value="TRANSCRIPTION FACTOR BHLH041-RELATED-RELATED"/>
    <property type="match status" value="1"/>
</dbReference>
<dbReference type="InParanoid" id="A0A3Q7J397"/>
<organism evidence="7">
    <name type="scientific">Solanum lycopersicum</name>
    <name type="common">Tomato</name>
    <name type="synonym">Lycopersicon esculentum</name>
    <dbReference type="NCBI Taxonomy" id="4081"/>
    <lineage>
        <taxon>Eukaryota</taxon>
        <taxon>Viridiplantae</taxon>
        <taxon>Streptophyta</taxon>
        <taxon>Embryophyta</taxon>
        <taxon>Tracheophyta</taxon>
        <taxon>Spermatophyta</taxon>
        <taxon>Magnoliopsida</taxon>
        <taxon>eudicotyledons</taxon>
        <taxon>Gunneridae</taxon>
        <taxon>Pentapetalae</taxon>
        <taxon>asterids</taxon>
        <taxon>lamiids</taxon>
        <taxon>Solanales</taxon>
        <taxon>Solanaceae</taxon>
        <taxon>Solanoideae</taxon>
        <taxon>Solaneae</taxon>
        <taxon>Solanum</taxon>
        <taxon>Solanum subgen. Lycopersicon</taxon>
    </lineage>
</organism>